<keyword evidence="1" id="KW-0175">Coiled coil</keyword>
<proteinExistence type="predicted"/>
<dbReference type="EMBL" id="FQVA01000001">
    <property type="protein sequence ID" value="SHE55937.1"/>
    <property type="molecule type" value="Genomic_DNA"/>
</dbReference>
<reference evidence="3" key="1">
    <citation type="submission" date="2016-11" db="EMBL/GenBank/DDBJ databases">
        <authorList>
            <person name="Varghese N."/>
            <person name="Submissions S."/>
        </authorList>
    </citation>
    <scope>NUCLEOTIDE SEQUENCE [LARGE SCALE GENOMIC DNA]</scope>
    <source>
        <strain evidence="3">CGMCC 1.7063</strain>
    </source>
</reference>
<evidence type="ECO:0000256" key="1">
    <source>
        <dbReference type="SAM" id="Coils"/>
    </source>
</evidence>
<dbReference type="Proteomes" id="UP000184170">
    <property type="component" value="Unassembled WGS sequence"/>
</dbReference>
<evidence type="ECO:0000313" key="3">
    <source>
        <dbReference type="Proteomes" id="UP000184170"/>
    </source>
</evidence>
<dbReference type="AlphaFoldDB" id="A0A1M4UGY1"/>
<name>A0A1M4UGY1_9GAMM</name>
<protein>
    <submittedName>
        <fullName evidence="2">Uncharacterized protein</fullName>
    </submittedName>
</protein>
<organism evidence="2 3">
    <name type="scientific">Microbulbifer donghaiensis</name>
    <dbReference type="NCBI Taxonomy" id="494016"/>
    <lineage>
        <taxon>Bacteria</taxon>
        <taxon>Pseudomonadati</taxon>
        <taxon>Pseudomonadota</taxon>
        <taxon>Gammaproteobacteria</taxon>
        <taxon>Cellvibrionales</taxon>
        <taxon>Microbulbiferaceae</taxon>
        <taxon>Microbulbifer</taxon>
    </lineage>
</organism>
<accession>A0A1M4UGY1</accession>
<dbReference type="OrthoDB" id="6937322at2"/>
<dbReference type="RefSeq" id="WP_073270495.1">
    <property type="nucleotide sequence ID" value="NZ_FQVA01000001.1"/>
</dbReference>
<keyword evidence="3" id="KW-1185">Reference proteome</keyword>
<sequence length="325" mass="37441">MTTMKRIRDIKVLREMYNVSEAETITADNYVTPLTGYELPSSDAICQFLRQGSPCGQKHQKGFVVQIDSGQNVLIGHCCAYKQLSLECSGVKEDLDRLSKQQMQYEKQERIRELLENKAEHQTTIRDCLITIREQLAILNDLERLLPYQVVSSLFERAKANNASVIWECSIFKKAKEKEDNETIRVPHTAGKILGLECWTEAPKIEEHRKSLQELRKSLFSASLSKRPSEAELEKMKELLKRMTSLVRIQRDVDRFKSAVSRFIEKDNLMLLPHSISNHNHRAATLRAISDYCDLPLNKSEKHCIADFDRSIREQYGASGIRLRS</sequence>
<feature type="coiled-coil region" evidence="1">
    <location>
        <begin position="81"/>
        <end position="118"/>
    </location>
</feature>
<gene>
    <name evidence="2" type="ORF">SAMN04487965_0156</name>
</gene>
<evidence type="ECO:0000313" key="2">
    <source>
        <dbReference type="EMBL" id="SHE55937.1"/>
    </source>
</evidence>